<reference evidence="2 3" key="1">
    <citation type="journal article" date="2015" name="Fungal Genet. Biol.">
        <title>Evolution of novel wood decay mechanisms in Agaricales revealed by the genome sequences of Fistulina hepatica and Cylindrobasidium torrendii.</title>
        <authorList>
            <person name="Floudas D."/>
            <person name="Held B.W."/>
            <person name="Riley R."/>
            <person name="Nagy L.G."/>
            <person name="Koehler G."/>
            <person name="Ransdell A.S."/>
            <person name="Younus H."/>
            <person name="Chow J."/>
            <person name="Chiniquy J."/>
            <person name="Lipzen A."/>
            <person name="Tritt A."/>
            <person name="Sun H."/>
            <person name="Haridas S."/>
            <person name="LaButti K."/>
            <person name="Ohm R.A."/>
            <person name="Kues U."/>
            <person name="Blanchette R.A."/>
            <person name="Grigoriev I.V."/>
            <person name="Minto R.E."/>
            <person name="Hibbett D.S."/>
        </authorList>
    </citation>
    <scope>NUCLEOTIDE SEQUENCE [LARGE SCALE GENOMIC DNA]</scope>
    <source>
        <strain evidence="2 3">FP15055 ss-10</strain>
    </source>
</reference>
<dbReference type="OrthoDB" id="5584477at2759"/>
<sequence>YLIALLKGYMHRDISIGNLLRLFNEVDRKPFSAKSVVELLRASRNDTETATDDVSTWTSIEELASGDAEKKRLVDNAKALERALQTLNISDKCRAVWSDADMAANLNNYFERERNKSKVSGTEEFQSWEMRRAAVSGRKEPYAHSPLDDLHSFFWTTIWAIMNNKNQVSENEDESEWRSDLRGTWKDRESMMFALSRCNMDSSYSPMLVKMKSFMGAWKIKIDDLLEEGHVKAAELSKSAETLGEDILDMYKRLMFHGVQEYFDLILEHKESLGLSV</sequence>
<protein>
    <recommendedName>
        <fullName evidence="1">Fungal-type protein kinase domain-containing protein</fullName>
    </recommendedName>
</protein>
<evidence type="ECO:0000259" key="1">
    <source>
        <dbReference type="Pfam" id="PF17667"/>
    </source>
</evidence>
<proteinExistence type="predicted"/>
<feature type="domain" description="Fungal-type protein kinase" evidence="1">
    <location>
        <begin position="7"/>
        <end position="160"/>
    </location>
</feature>
<evidence type="ECO:0000313" key="2">
    <source>
        <dbReference type="EMBL" id="KIY61593.1"/>
    </source>
</evidence>
<evidence type="ECO:0000313" key="3">
    <source>
        <dbReference type="Proteomes" id="UP000054007"/>
    </source>
</evidence>
<accession>A0A0D7AT93</accession>
<dbReference type="EMBL" id="KN880911">
    <property type="protein sequence ID" value="KIY61593.1"/>
    <property type="molecule type" value="Genomic_DNA"/>
</dbReference>
<keyword evidence="3" id="KW-1185">Reference proteome</keyword>
<dbReference type="AlphaFoldDB" id="A0A0D7AT93"/>
<organism evidence="2 3">
    <name type="scientific">Cylindrobasidium torrendii FP15055 ss-10</name>
    <dbReference type="NCBI Taxonomy" id="1314674"/>
    <lineage>
        <taxon>Eukaryota</taxon>
        <taxon>Fungi</taxon>
        <taxon>Dikarya</taxon>
        <taxon>Basidiomycota</taxon>
        <taxon>Agaricomycotina</taxon>
        <taxon>Agaricomycetes</taxon>
        <taxon>Agaricomycetidae</taxon>
        <taxon>Agaricales</taxon>
        <taxon>Marasmiineae</taxon>
        <taxon>Physalacriaceae</taxon>
        <taxon>Cylindrobasidium</taxon>
    </lineage>
</organism>
<dbReference type="STRING" id="1314674.A0A0D7AT93"/>
<dbReference type="Proteomes" id="UP000054007">
    <property type="component" value="Unassembled WGS sequence"/>
</dbReference>
<dbReference type="InterPro" id="IPR040976">
    <property type="entry name" value="Pkinase_fungal"/>
</dbReference>
<gene>
    <name evidence="2" type="ORF">CYLTODRAFT_427477</name>
</gene>
<name>A0A0D7AT93_9AGAR</name>
<dbReference type="Pfam" id="PF17667">
    <property type="entry name" value="Pkinase_fungal"/>
    <property type="match status" value="1"/>
</dbReference>
<feature type="non-terminal residue" evidence="2">
    <location>
        <position position="1"/>
    </location>
</feature>